<proteinExistence type="predicted"/>
<name>A0ABS7T8M4_9GAMM</name>
<dbReference type="Proteomes" id="UP001430954">
    <property type="component" value="Unassembled WGS sequence"/>
</dbReference>
<keyword evidence="2" id="KW-1185">Reference proteome</keyword>
<comment type="caution">
    <text evidence="1">The sequence shown here is derived from an EMBL/GenBank/DDBJ whole genome shotgun (WGS) entry which is preliminary data.</text>
</comment>
<dbReference type="RefSeq" id="WP_223676639.1">
    <property type="nucleotide sequence ID" value="NZ_JAINZW010000005.1"/>
</dbReference>
<sequence length="82" mass="8999">MMIAHRVDSVSPADTATVSRDIESLALTYGVEARRHYGDCSWEDVRPKLAAGWPRLCASHEPAWDAVALLVHSGWLSAHETA</sequence>
<accession>A0ABS7T8M4</accession>
<gene>
    <name evidence="1" type="ORF">K6753_11660</name>
</gene>
<evidence type="ECO:0000313" key="2">
    <source>
        <dbReference type="Proteomes" id="UP001430954"/>
    </source>
</evidence>
<evidence type="ECO:0000313" key="1">
    <source>
        <dbReference type="EMBL" id="MBZ4040186.1"/>
    </source>
</evidence>
<protein>
    <submittedName>
        <fullName evidence="1">Uncharacterized protein</fullName>
    </submittedName>
</protein>
<organism evidence="1 2">
    <name type="scientific">Novilysobacter selenitireducens</name>
    <dbReference type="NCBI Taxonomy" id="2872639"/>
    <lineage>
        <taxon>Bacteria</taxon>
        <taxon>Pseudomonadati</taxon>
        <taxon>Pseudomonadota</taxon>
        <taxon>Gammaproteobacteria</taxon>
        <taxon>Lysobacterales</taxon>
        <taxon>Lysobacteraceae</taxon>
        <taxon>Novilysobacter</taxon>
    </lineage>
</organism>
<reference evidence="1 2" key="1">
    <citation type="submission" date="2021-09" db="EMBL/GenBank/DDBJ databases">
        <title>Lysobacter sp. 13A isolated from the river sediment.</title>
        <authorList>
            <person name="Liu H."/>
            <person name="Li S."/>
            <person name="Mao S."/>
        </authorList>
    </citation>
    <scope>NUCLEOTIDE SEQUENCE [LARGE SCALE GENOMIC DNA]</scope>
    <source>
        <strain evidence="1 2">13A</strain>
    </source>
</reference>
<dbReference type="EMBL" id="JAINZW010000005">
    <property type="protein sequence ID" value="MBZ4040186.1"/>
    <property type="molecule type" value="Genomic_DNA"/>
</dbReference>